<dbReference type="Proteomes" id="UP000005713">
    <property type="component" value="Unassembled WGS sequence"/>
</dbReference>
<name>A3K0X0_SAGS3</name>
<proteinExistence type="predicted"/>
<keyword evidence="2" id="KW-1185">Reference proteome</keyword>
<dbReference type="EMBL" id="AAYA01000003">
    <property type="protein sequence ID" value="EBA09435.1"/>
    <property type="molecule type" value="Genomic_DNA"/>
</dbReference>
<dbReference type="AlphaFoldDB" id="A3K0X0"/>
<evidence type="ECO:0000313" key="2">
    <source>
        <dbReference type="Proteomes" id="UP000005713"/>
    </source>
</evidence>
<gene>
    <name evidence="1" type="ORF">SSE37_24374</name>
</gene>
<evidence type="ECO:0000313" key="1">
    <source>
        <dbReference type="EMBL" id="EBA09435.1"/>
    </source>
</evidence>
<organism evidence="1 2">
    <name type="scientific">Sagittula stellata (strain ATCC 700073 / DSM 11524 / E-37)</name>
    <dbReference type="NCBI Taxonomy" id="388399"/>
    <lineage>
        <taxon>Bacteria</taxon>
        <taxon>Pseudomonadati</taxon>
        <taxon>Pseudomonadota</taxon>
        <taxon>Alphaproteobacteria</taxon>
        <taxon>Rhodobacterales</taxon>
        <taxon>Roseobacteraceae</taxon>
        <taxon>Sagittula</taxon>
    </lineage>
</organism>
<accession>A3K0X0</accession>
<reference evidence="1 2" key="1">
    <citation type="submission" date="2006-06" db="EMBL/GenBank/DDBJ databases">
        <authorList>
            <person name="Moran M.A."/>
            <person name="Ferriera S."/>
            <person name="Johnson J."/>
            <person name="Kravitz S."/>
            <person name="Beeson K."/>
            <person name="Sutton G."/>
            <person name="Rogers Y.-H."/>
            <person name="Friedman R."/>
            <person name="Frazier M."/>
            <person name="Venter J.C."/>
        </authorList>
    </citation>
    <scope>NUCLEOTIDE SEQUENCE [LARGE SCALE GENOMIC DNA]</scope>
    <source>
        <strain evidence="1 2">E-37</strain>
    </source>
</reference>
<sequence>MAEVVVKSAVVKAAAAPMKVLRVVIVFLPE</sequence>
<comment type="caution">
    <text evidence="1">The sequence shown here is derived from an EMBL/GenBank/DDBJ whole genome shotgun (WGS) entry which is preliminary data.</text>
</comment>
<protein>
    <submittedName>
        <fullName evidence="1">Uncharacterized protein</fullName>
    </submittedName>
</protein>